<protein>
    <submittedName>
        <fullName evidence="1">Uncharacterized protein</fullName>
    </submittedName>
</protein>
<gene>
    <name evidence="1" type="ordered locus">SJA_C1-29550</name>
</gene>
<keyword evidence="2" id="KW-1185">Reference proteome</keyword>
<dbReference type="Proteomes" id="UP000007753">
    <property type="component" value="Chromosome 1"/>
</dbReference>
<sequence>MPRRQRFLEFFTVTIRDPHSPEPDQQVAIAPFLGGRFWWLRPVRYSEA</sequence>
<dbReference type="HOGENOM" id="CLU_3157912_0_0_5"/>
<dbReference type="AlphaFoldDB" id="D4Z5A7"/>
<dbReference type="STRING" id="452662.SJA_C1-29550"/>
<dbReference type="EMBL" id="AP010803">
    <property type="protein sequence ID" value="BAI97789.1"/>
    <property type="molecule type" value="Genomic_DNA"/>
</dbReference>
<dbReference type="KEGG" id="sjp:SJA_C1-29550"/>
<proteinExistence type="predicted"/>
<name>D4Z5A7_SPHIU</name>
<evidence type="ECO:0000313" key="1">
    <source>
        <dbReference type="EMBL" id="BAI97789.1"/>
    </source>
</evidence>
<accession>D4Z5A7</accession>
<organism evidence="1 2">
    <name type="scientific">Sphingobium indicum (strain DSM 16413 / CCM 7287 / MTCC 6362 / UT26 / NBRC 101211 / UT26S)</name>
    <name type="common">Sphingobium japonicum</name>
    <dbReference type="NCBI Taxonomy" id="452662"/>
    <lineage>
        <taxon>Bacteria</taxon>
        <taxon>Pseudomonadati</taxon>
        <taxon>Pseudomonadota</taxon>
        <taxon>Alphaproteobacteria</taxon>
        <taxon>Sphingomonadales</taxon>
        <taxon>Sphingomonadaceae</taxon>
        <taxon>Sphingobium</taxon>
    </lineage>
</organism>
<evidence type="ECO:0000313" key="2">
    <source>
        <dbReference type="Proteomes" id="UP000007753"/>
    </source>
</evidence>
<reference evidence="1 2" key="1">
    <citation type="journal article" date="2010" name="J. Bacteriol.">
        <title>Complete genome sequence of the representative gamma-hexachlorocyclohexane-degrading bacterium Sphingobium japonicum UT26.</title>
        <authorList>
            <person name="Nagata Y."/>
            <person name="Ohtsubo Y."/>
            <person name="Endo R."/>
            <person name="Ichikawa N."/>
            <person name="Ankai A."/>
            <person name="Oguchi A."/>
            <person name="Fukui S."/>
            <person name="Fujita N."/>
            <person name="Tsuda M."/>
        </authorList>
    </citation>
    <scope>NUCLEOTIDE SEQUENCE [LARGE SCALE GENOMIC DNA]</scope>
    <source>
        <strain evidence="2">DSM 16413 / CCM 7287 / MTCC 6362 / UT26 / NBRC 101211 / UT26S</strain>
    </source>
</reference>